<dbReference type="EMBL" id="JAYXUD010000012">
    <property type="protein sequence ID" value="MEC6899728.1"/>
    <property type="molecule type" value="Genomic_DNA"/>
</dbReference>
<evidence type="ECO:0000259" key="6">
    <source>
        <dbReference type="Pfam" id="PF00206"/>
    </source>
</evidence>
<sequence length="461" mass="49265">MSELHRIETDSMGDVEVPQDALYQAQTQRAINNFSISDLTMPDAFIQALAYVKQAAARTNLELQLIDDKTAHAIIDSCQLIIDGAHSDQFPIDVFQTGSGTSSNMNVNEVIATLASQQLGITVSPNDDVNRGQSSNDAIPTAIQVSAAITCHQQLLPALKHLEQVLAQKSQQFSHCVKTGRTHLMDAMPITLGQELGGWQSQIEHARNGIEQALDTVSALAQGGTAVGTGINTHPHFAAIFTKNIAIATAVPFTTSSNFFYSMSSQDAVVALSGQLKTLAVAIMKISNDLRWMNSGPLAGLGEIELEPLQPGSSIMPGKVNPVIPEAAAMVAAQVIGNDATITVAGQSGNFQLNVMLPVITYNLLQSISLLATTAVQLADKAIMTFTVRDEHIKQALSKNPILITALNPVIGYLKAAAIAKKAYKEQRPIIDVAEQETNLSRTELESLLDPKKLTEGGIAK</sequence>
<dbReference type="PRINTS" id="PR00145">
    <property type="entry name" value="ARGSUCLYASE"/>
</dbReference>
<dbReference type="InterPro" id="IPR008948">
    <property type="entry name" value="L-Aspartase-like"/>
</dbReference>
<dbReference type="InterPro" id="IPR022761">
    <property type="entry name" value="Fumarate_lyase_N"/>
</dbReference>
<dbReference type="InterPro" id="IPR020557">
    <property type="entry name" value="Fumarate_lyase_CS"/>
</dbReference>
<dbReference type="GO" id="GO:0004333">
    <property type="term" value="F:fumarate hydratase activity"/>
    <property type="evidence" value="ECO:0007669"/>
    <property type="project" value="UniProtKB-EC"/>
</dbReference>
<comment type="catalytic activity">
    <reaction evidence="5">
        <text>(S)-malate = fumarate + H2O</text>
        <dbReference type="Rhea" id="RHEA:12460"/>
        <dbReference type="ChEBI" id="CHEBI:15377"/>
        <dbReference type="ChEBI" id="CHEBI:15589"/>
        <dbReference type="ChEBI" id="CHEBI:29806"/>
        <dbReference type="EC" id="4.2.1.2"/>
    </reaction>
</comment>
<feature type="site" description="Important for catalytic activity" evidence="5">
    <location>
        <position position="326"/>
    </location>
</feature>
<feature type="domain" description="Fumarate lyase N-terminal" evidence="6">
    <location>
        <begin position="13"/>
        <end position="337"/>
    </location>
</feature>
<feature type="binding site" evidence="5">
    <location>
        <begin position="99"/>
        <end position="101"/>
    </location>
    <ligand>
        <name>substrate</name>
    </ligand>
</feature>
<feature type="binding site" evidence="5">
    <location>
        <begin position="134"/>
        <end position="136"/>
    </location>
    <ligand>
        <name>substrate</name>
    </ligand>
</feature>
<dbReference type="Pfam" id="PF10415">
    <property type="entry name" value="FumaraseC_C"/>
    <property type="match status" value="1"/>
</dbReference>
<dbReference type="PANTHER" id="PTHR11444">
    <property type="entry name" value="ASPARTATEAMMONIA/ARGININOSUCCINATE/ADENYLOSUCCINATE LYASE"/>
    <property type="match status" value="1"/>
</dbReference>
<name>A0ABU6LJK0_9GAMM</name>
<dbReference type="InterPro" id="IPR005677">
    <property type="entry name" value="Fum_hydII"/>
</dbReference>
<dbReference type="InterPro" id="IPR024083">
    <property type="entry name" value="Fumarase/histidase_N"/>
</dbReference>
<evidence type="ECO:0000256" key="2">
    <source>
        <dbReference type="ARBA" id="ARBA00022490"/>
    </source>
</evidence>
<dbReference type="InterPro" id="IPR000362">
    <property type="entry name" value="Fumarate_lyase_fam"/>
</dbReference>
<evidence type="ECO:0000256" key="1">
    <source>
        <dbReference type="ARBA" id="ARBA00009084"/>
    </source>
</evidence>
<keyword evidence="9" id="KW-1185">Reference proteome</keyword>
<dbReference type="PANTHER" id="PTHR11444:SF22">
    <property type="entry name" value="FUMARATE HYDRATASE CLASS II"/>
    <property type="match status" value="1"/>
</dbReference>
<evidence type="ECO:0000256" key="5">
    <source>
        <dbReference type="HAMAP-Rule" id="MF_00743"/>
    </source>
</evidence>
<comment type="similarity">
    <text evidence="1 5">Belongs to the class-II fumarase/aspartase family. Fumarase subfamily.</text>
</comment>
<evidence type="ECO:0000313" key="8">
    <source>
        <dbReference type="EMBL" id="MEC6899728.1"/>
    </source>
</evidence>
<dbReference type="Gene3D" id="1.10.275.10">
    <property type="entry name" value="Fumarase/aspartase (N-terminal domain)"/>
    <property type="match status" value="1"/>
</dbReference>
<dbReference type="PROSITE" id="PS00163">
    <property type="entry name" value="FUMARATE_LYASES"/>
    <property type="match status" value="1"/>
</dbReference>
<keyword evidence="3 5" id="KW-0816">Tricarboxylic acid cycle</keyword>
<accession>A0ABU6LJK0</accession>
<dbReference type="PRINTS" id="PR00149">
    <property type="entry name" value="FUMRATELYASE"/>
</dbReference>
<feature type="binding site" evidence="5">
    <location>
        <position position="182"/>
    </location>
    <ligand>
        <name>substrate</name>
    </ligand>
</feature>
<dbReference type="InterPro" id="IPR018951">
    <property type="entry name" value="Fumarase_C_C"/>
</dbReference>
<comment type="pathway">
    <text evidence="5">Carbohydrate metabolism; tricarboxylic acid cycle; (S)-malate from fumarate: step 1/1.</text>
</comment>
<comment type="subcellular location">
    <subcellularLocation>
        <location evidence="5">Cytoplasm</location>
    </subcellularLocation>
</comment>
<dbReference type="NCBIfam" id="NF008909">
    <property type="entry name" value="PRK12273.1"/>
    <property type="match status" value="1"/>
</dbReference>
<feature type="binding site" evidence="5">
    <location>
        <begin position="319"/>
        <end position="321"/>
    </location>
    <ligand>
        <name>substrate</name>
    </ligand>
</feature>
<feature type="active site" description="Proton donor/acceptor" evidence="5">
    <location>
        <position position="183"/>
    </location>
</feature>
<evidence type="ECO:0000313" key="9">
    <source>
        <dbReference type="Proteomes" id="UP001339429"/>
    </source>
</evidence>
<dbReference type="RefSeq" id="WP_327769093.1">
    <property type="nucleotide sequence ID" value="NZ_JAYXUC010000002.1"/>
</dbReference>
<dbReference type="EC" id="4.2.1.2" evidence="5"/>
<feature type="active site" evidence="5">
    <location>
        <position position="313"/>
    </location>
</feature>
<reference evidence="8 9" key="1">
    <citation type="submission" date="2024-01" db="EMBL/GenBank/DDBJ databases">
        <title>Active colonisers of the gastrointestinal tract of Atlantic salmon farmed in a warm water region.</title>
        <authorList>
            <person name="Bowman J.P."/>
        </authorList>
    </citation>
    <scope>NUCLEOTIDE SEQUENCE [LARGE SCALE GENOMIC DNA]</scope>
    <source>
        <strain evidence="8 9">S4MW1</strain>
    </source>
</reference>
<dbReference type="CDD" id="cd01362">
    <property type="entry name" value="Fumarase_classII"/>
    <property type="match status" value="1"/>
</dbReference>
<gene>
    <name evidence="5" type="primary">fumC</name>
    <name evidence="8" type="ORF">VXS00_13840</name>
</gene>
<protein>
    <recommendedName>
        <fullName evidence="5">Fumarate hydratase class II</fullName>
        <shortName evidence="5">Fumarase C</shortName>
        <ecNumber evidence="5">4.2.1.2</ecNumber>
    </recommendedName>
    <alternativeName>
        <fullName evidence="5">Aerobic fumarase</fullName>
    </alternativeName>
    <alternativeName>
        <fullName evidence="5">Iron-independent fumarase</fullName>
    </alternativeName>
</protein>
<dbReference type="SUPFAM" id="SSF48557">
    <property type="entry name" value="L-aspartase-like"/>
    <property type="match status" value="1"/>
</dbReference>
<dbReference type="Gene3D" id="1.20.200.10">
    <property type="entry name" value="Fumarase/aspartase (Central domain)"/>
    <property type="match status" value="1"/>
</dbReference>
<proteinExistence type="inferred from homology"/>
<comment type="function">
    <text evidence="5">Involved in the TCA cycle. Catalyzes the stereospecific interconversion of fumarate to L-malate.</text>
</comment>
<feature type="domain" description="Fumarase C C-terminal" evidence="7">
    <location>
        <begin position="403"/>
        <end position="455"/>
    </location>
</feature>
<dbReference type="Gene3D" id="1.10.40.30">
    <property type="entry name" value="Fumarase/aspartase (C-terminal domain)"/>
    <property type="match status" value="1"/>
</dbReference>
<comment type="caution">
    <text evidence="5">Lacks conserved residue(s) required for the propagation of feature annotation.</text>
</comment>
<feature type="binding site" evidence="5">
    <location>
        <position position="314"/>
    </location>
    <ligand>
        <name>substrate</name>
    </ligand>
</feature>
<comment type="subunit">
    <text evidence="5">Homotetramer.</text>
</comment>
<comment type="caution">
    <text evidence="8">The sequence shown here is derived from an EMBL/GenBank/DDBJ whole genome shotgun (WGS) entry which is preliminary data.</text>
</comment>
<organism evidence="8 9">
    <name type="scientific">Photobacterium piscicola</name>
    <dbReference type="NCBI Taxonomy" id="1378299"/>
    <lineage>
        <taxon>Bacteria</taxon>
        <taxon>Pseudomonadati</taxon>
        <taxon>Pseudomonadota</taxon>
        <taxon>Gammaproteobacteria</taxon>
        <taxon>Vibrionales</taxon>
        <taxon>Vibrionaceae</taxon>
        <taxon>Photobacterium</taxon>
    </lineage>
</organism>
<evidence type="ECO:0000259" key="7">
    <source>
        <dbReference type="Pfam" id="PF10415"/>
    </source>
</evidence>
<comment type="miscellaneous">
    <text evidence="5">There are 2 substrate-binding sites: the catalytic A site, and the non-catalytic B site that may play a role in the transfer of substrate or product between the active site and the solvent. Alternatively, the B site may bind allosteric effectors.</text>
</comment>
<dbReference type="HAMAP" id="MF_00743">
    <property type="entry name" value="FumaraseC"/>
    <property type="match status" value="1"/>
</dbReference>
<evidence type="ECO:0000256" key="3">
    <source>
        <dbReference type="ARBA" id="ARBA00022532"/>
    </source>
</evidence>
<evidence type="ECO:0000256" key="4">
    <source>
        <dbReference type="ARBA" id="ARBA00023239"/>
    </source>
</evidence>
<keyword evidence="4 5" id="KW-0456">Lyase</keyword>
<keyword evidence="2 5" id="KW-0963">Cytoplasm</keyword>
<dbReference type="Proteomes" id="UP001339429">
    <property type="component" value="Unassembled WGS sequence"/>
</dbReference>
<dbReference type="Pfam" id="PF00206">
    <property type="entry name" value="Lyase_1"/>
    <property type="match status" value="1"/>
</dbReference>